<gene>
    <name evidence="2" type="ORF">INT45_006054</name>
</gene>
<comment type="caution">
    <text evidence="2">The sequence shown here is derived from an EMBL/GenBank/DDBJ whole genome shotgun (WGS) entry which is preliminary data.</text>
</comment>
<dbReference type="EMBL" id="JAEPRB010000167">
    <property type="protein sequence ID" value="KAG2219722.1"/>
    <property type="molecule type" value="Genomic_DNA"/>
</dbReference>
<reference evidence="2 3" key="1">
    <citation type="submission" date="2020-12" db="EMBL/GenBank/DDBJ databases">
        <title>Metabolic potential, ecology and presence of endohyphal bacteria is reflected in genomic diversity of Mucoromycotina.</title>
        <authorList>
            <person name="Muszewska A."/>
            <person name="Okrasinska A."/>
            <person name="Steczkiewicz K."/>
            <person name="Drgas O."/>
            <person name="Orlowska M."/>
            <person name="Perlinska-Lenart U."/>
            <person name="Aleksandrzak-Piekarczyk T."/>
            <person name="Szatraj K."/>
            <person name="Zielenkiewicz U."/>
            <person name="Pilsyk S."/>
            <person name="Malc E."/>
            <person name="Mieczkowski P."/>
            <person name="Kruszewska J.S."/>
            <person name="Biernat P."/>
            <person name="Pawlowska J."/>
        </authorList>
    </citation>
    <scope>NUCLEOTIDE SEQUENCE [LARGE SCALE GENOMIC DNA]</scope>
    <source>
        <strain evidence="2 3">CBS 142.35</strain>
    </source>
</reference>
<keyword evidence="3" id="KW-1185">Reference proteome</keyword>
<dbReference type="OrthoDB" id="2288930at2759"/>
<evidence type="ECO:0000313" key="2">
    <source>
        <dbReference type="EMBL" id="KAG2219722.1"/>
    </source>
</evidence>
<feature type="compositionally biased region" description="Acidic residues" evidence="1">
    <location>
        <begin position="46"/>
        <end position="58"/>
    </location>
</feature>
<evidence type="ECO:0000313" key="3">
    <source>
        <dbReference type="Proteomes" id="UP000646827"/>
    </source>
</evidence>
<dbReference type="AlphaFoldDB" id="A0A8H7RYP5"/>
<feature type="region of interest" description="Disordered" evidence="1">
    <location>
        <begin position="44"/>
        <end position="70"/>
    </location>
</feature>
<sequence>MLTIPPLLKFLKTVLILKYYRKGKRKNDEASTFYTKYQNHWKQDENIDNEDDNDDNGLESESSNTSGIRGSITRIRKRRLQALENINNTFMDHIEADAKKLKYDETSQFVSTLPTSSWAVKDVFNYDDKVVCKQVKKRQRKSLKKEFALVEPNRSEAFTSYINNVSNTAPSLHTLQEAIRTPPVSPSEYDFHVHEDYRVAEKLLGHFIDLIQAPRKVLQSKCLERTAACLTTVYIINTLFTPKNEIVDFRWIEITHTSTDNLKWDGLGLPVSNHSAASVVSEFAGGINVGTLGKKISDEVKMTSHARKVVDQNNAFTKKHEHAKVYCLLYHDMILSMDILIEEENKYVKKNLMKIKLPRTEVELKKFASQLDLLLQWRDTVLKHAKGLEEDD</sequence>
<protein>
    <submittedName>
        <fullName evidence="2">Uncharacterized protein</fullName>
    </submittedName>
</protein>
<proteinExistence type="predicted"/>
<dbReference type="Proteomes" id="UP000646827">
    <property type="component" value="Unassembled WGS sequence"/>
</dbReference>
<organism evidence="2 3">
    <name type="scientific">Circinella minor</name>
    <dbReference type="NCBI Taxonomy" id="1195481"/>
    <lineage>
        <taxon>Eukaryota</taxon>
        <taxon>Fungi</taxon>
        <taxon>Fungi incertae sedis</taxon>
        <taxon>Mucoromycota</taxon>
        <taxon>Mucoromycotina</taxon>
        <taxon>Mucoromycetes</taxon>
        <taxon>Mucorales</taxon>
        <taxon>Lichtheimiaceae</taxon>
        <taxon>Circinella</taxon>
    </lineage>
</organism>
<name>A0A8H7RYP5_9FUNG</name>
<accession>A0A8H7RYP5</accession>
<evidence type="ECO:0000256" key="1">
    <source>
        <dbReference type="SAM" id="MobiDB-lite"/>
    </source>
</evidence>